<evidence type="ECO:0008006" key="4">
    <source>
        <dbReference type="Google" id="ProtNLM"/>
    </source>
</evidence>
<feature type="non-terminal residue" evidence="2">
    <location>
        <position position="1"/>
    </location>
</feature>
<keyword evidence="1" id="KW-0812">Transmembrane</keyword>
<keyword evidence="1" id="KW-0472">Membrane</keyword>
<protein>
    <recommendedName>
        <fullName evidence="4">Glycosyl transferase family 39</fullName>
    </recommendedName>
</protein>
<keyword evidence="1" id="KW-1133">Transmembrane helix</keyword>
<accession>A0A0G1YVF2</accession>
<dbReference type="EMBL" id="LCQD01000040">
    <property type="protein sequence ID" value="KKW10344.1"/>
    <property type="molecule type" value="Genomic_DNA"/>
</dbReference>
<dbReference type="Proteomes" id="UP000034588">
    <property type="component" value="Unassembled WGS sequence"/>
</dbReference>
<feature type="transmembrane region" description="Helical" evidence="1">
    <location>
        <begin position="89"/>
        <end position="108"/>
    </location>
</feature>
<comment type="caution">
    <text evidence="2">The sequence shown here is derived from an EMBL/GenBank/DDBJ whole genome shotgun (WGS) entry which is preliminary data.</text>
</comment>
<feature type="transmembrane region" description="Helical" evidence="1">
    <location>
        <begin position="65"/>
        <end position="82"/>
    </location>
</feature>
<sequence length="188" mass="21445">TSDNPRHHAPDMGLLYFWELPFLLYGIFKVWKQGGVMRTVLIGWLLIAPIPAAPTTGLPHAVRTLVFLPVFQIFTAIGIVNMRVKKPVVAAYMFFVVFSVLYYLNMYFVHQNPENSEYWQYGYADTVALTEELDKYEFRRIDWSREKRDGSILYVGDLADMPHGNVGNITFLNGKPAIELADQPNGAP</sequence>
<reference evidence="2 3" key="1">
    <citation type="journal article" date="2015" name="Nature">
        <title>rRNA introns, odd ribosomes, and small enigmatic genomes across a large radiation of phyla.</title>
        <authorList>
            <person name="Brown C.T."/>
            <person name="Hug L.A."/>
            <person name="Thomas B.C."/>
            <person name="Sharon I."/>
            <person name="Castelle C.J."/>
            <person name="Singh A."/>
            <person name="Wilkins M.J."/>
            <person name="Williams K.H."/>
            <person name="Banfield J.F."/>
        </authorList>
    </citation>
    <scope>NUCLEOTIDE SEQUENCE [LARGE SCALE GENOMIC DNA]</scope>
</reference>
<dbReference type="AlphaFoldDB" id="A0A0G1YVF2"/>
<evidence type="ECO:0000313" key="3">
    <source>
        <dbReference type="Proteomes" id="UP000034588"/>
    </source>
</evidence>
<feature type="transmembrane region" description="Helical" evidence="1">
    <location>
        <begin position="12"/>
        <end position="28"/>
    </location>
</feature>
<gene>
    <name evidence="2" type="ORF">UY48_C0040G0009</name>
</gene>
<evidence type="ECO:0000313" key="2">
    <source>
        <dbReference type="EMBL" id="KKW10344.1"/>
    </source>
</evidence>
<proteinExistence type="predicted"/>
<organism evidence="2 3">
    <name type="scientific">Candidatus Gottesmanbacteria bacterium GW2011_GWB1_49_7</name>
    <dbReference type="NCBI Taxonomy" id="1618448"/>
    <lineage>
        <taxon>Bacteria</taxon>
        <taxon>Candidatus Gottesmaniibacteriota</taxon>
    </lineage>
</organism>
<evidence type="ECO:0000256" key="1">
    <source>
        <dbReference type="SAM" id="Phobius"/>
    </source>
</evidence>
<feature type="transmembrane region" description="Helical" evidence="1">
    <location>
        <begin position="35"/>
        <end position="53"/>
    </location>
</feature>
<name>A0A0G1YVF2_9BACT</name>